<organism evidence="4 5">
    <name type="scientific">Reticulomyxa filosa</name>
    <dbReference type="NCBI Taxonomy" id="46433"/>
    <lineage>
        <taxon>Eukaryota</taxon>
        <taxon>Sar</taxon>
        <taxon>Rhizaria</taxon>
        <taxon>Retaria</taxon>
        <taxon>Foraminifera</taxon>
        <taxon>Monothalamids</taxon>
        <taxon>Reticulomyxidae</taxon>
        <taxon>Reticulomyxa</taxon>
    </lineage>
</organism>
<feature type="non-terminal residue" evidence="4">
    <location>
        <position position="1"/>
    </location>
</feature>
<evidence type="ECO:0000313" key="4">
    <source>
        <dbReference type="EMBL" id="ETO25722.1"/>
    </source>
</evidence>
<dbReference type="InterPro" id="IPR016024">
    <property type="entry name" value="ARM-type_fold"/>
</dbReference>
<evidence type="ECO:0000259" key="2">
    <source>
        <dbReference type="Pfam" id="PF09324"/>
    </source>
</evidence>
<dbReference type="InterPro" id="IPR015403">
    <property type="entry name" value="Mon2/Sec7/BIG1-like_HDS"/>
</dbReference>
<dbReference type="Pfam" id="PF09324">
    <property type="entry name" value="Sec7-like_HDS"/>
    <property type="match status" value="1"/>
</dbReference>
<evidence type="ECO:0000256" key="1">
    <source>
        <dbReference type="SAM" id="MobiDB-lite"/>
    </source>
</evidence>
<dbReference type="AlphaFoldDB" id="X6NK37"/>
<protein>
    <submittedName>
        <fullName evidence="4">Uncharacterized protein</fullName>
    </submittedName>
</protein>
<evidence type="ECO:0000259" key="3">
    <source>
        <dbReference type="Pfam" id="PF20252"/>
    </source>
</evidence>
<dbReference type="InterPro" id="IPR046455">
    <property type="entry name" value="Sec7/BIG1-like_C"/>
</dbReference>
<dbReference type="EMBL" id="ASPP01008322">
    <property type="protein sequence ID" value="ETO25722.1"/>
    <property type="molecule type" value="Genomic_DNA"/>
</dbReference>
<dbReference type="Proteomes" id="UP000023152">
    <property type="component" value="Unassembled WGS sequence"/>
</dbReference>
<dbReference type="OrthoDB" id="430364at2759"/>
<accession>X6NK37</accession>
<dbReference type="SUPFAM" id="SSF48371">
    <property type="entry name" value="ARM repeat"/>
    <property type="match status" value="1"/>
</dbReference>
<feature type="region of interest" description="Disordered" evidence="1">
    <location>
        <begin position="373"/>
        <end position="429"/>
    </location>
</feature>
<reference evidence="4 5" key="1">
    <citation type="journal article" date="2013" name="Curr. Biol.">
        <title>The Genome of the Foraminiferan Reticulomyxa filosa.</title>
        <authorList>
            <person name="Glockner G."/>
            <person name="Hulsmann N."/>
            <person name="Schleicher M."/>
            <person name="Noegel A.A."/>
            <person name="Eichinger L."/>
            <person name="Gallinger C."/>
            <person name="Pawlowski J."/>
            <person name="Sierra R."/>
            <person name="Euteneuer U."/>
            <person name="Pillet L."/>
            <person name="Moustafa A."/>
            <person name="Platzer M."/>
            <person name="Groth M."/>
            <person name="Szafranski K."/>
            <person name="Schliwa M."/>
        </authorList>
    </citation>
    <scope>NUCLEOTIDE SEQUENCE [LARGE SCALE GENOMIC DNA]</scope>
</reference>
<keyword evidence="5" id="KW-1185">Reference proteome</keyword>
<proteinExistence type="predicted"/>
<gene>
    <name evidence="4" type="ORF">RFI_11417</name>
</gene>
<feature type="region of interest" description="Disordered" evidence="1">
    <location>
        <begin position="514"/>
        <end position="551"/>
    </location>
</feature>
<name>X6NK37_RETFI</name>
<dbReference type="PANTHER" id="PTHR10663:SF375">
    <property type="entry name" value="LD29171P"/>
    <property type="match status" value="1"/>
</dbReference>
<feature type="region of interest" description="Disordered" evidence="1">
    <location>
        <begin position="706"/>
        <end position="727"/>
    </location>
</feature>
<dbReference type="Pfam" id="PF20252">
    <property type="entry name" value="BIG2_C"/>
    <property type="match status" value="1"/>
</dbReference>
<dbReference type="PANTHER" id="PTHR10663">
    <property type="entry name" value="GUANYL-NUCLEOTIDE EXCHANGE FACTOR"/>
    <property type="match status" value="1"/>
</dbReference>
<comment type="caution">
    <text evidence="4">The sequence shown here is derived from an EMBL/GenBank/DDBJ whole genome shotgun (WGS) entry which is preliminary data.</text>
</comment>
<evidence type="ECO:0000313" key="5">
    <source>
        <dbReference type="Proteomes" id="UP000023152"/>
    </source>
</evidence>
<feature type="domain" description="Mon2/Sec7/BIG1-like HDS" evidence="2">
    <location>
        <begin position="191"/>
        <end position="272"/>
    </location>
</feature>
<feature type="domain" description="Sec7/BIG1-like C-terminal" evidence="3">
    <location>
        <begin position="745"/>
        <end position="802"/>
    </location>
</feature>
<sequence length="828" mass="94306">KKKKKKKKKKKSEEGNVLRRSWFQILKCISEIDVLHLMRSREIADLSHLANEADSGSHQIDPGSLQVCARRHVSVFDGIFKRHNGGITHSGVGGGKIFADSCKLDSESIVHFCVALAAVSAVELEDTLTPRVFSLRKLVEVAHDNINHRIPLIWQRIWNVLAPHFVKAGLHGNVAIGEYSVNSLRQLAGLFFDKEELTNFQFQSKFLVPFYQIMQQSKTQTIRLLIVECIHSIVKTKFANVKSGWKTVFSVISLAAKDPHELLVAKSYEIMDSILRDYFPLLRHKLDVLPSEELIKTSELQETGTGGNSLRSSSPVQLFGAETLNECVHCLIAFSSNIYTDLSLKAVANIVSCANHLYDLDLRIKRLKAEEEPLHQKEQVENDNGGDHEKKEHQNKHEHECESEQKQQEREQEQGQGQEKQEEKTTEKEKEQLKQVCLRDESPMFKAWFLCLTGLSRLVFDGRHKVRQAALHSLFNVLQHNGTKFSPQLWALIFRDVLFPMLKSIYHGQIKRLIRSGSPSPTDATAKQKKRARHLSQVDVDVPSNNDDPDSLQTQAQIQVQSLKSFSPSPPSSAVVFSRLQTSSNTIPIPLHASRLHKSSDDRSRGHLRTAIDSAVKWPETTCLDCLVELVSLFFKFFQNTRSILKKICILLKRGVNQASEKTAKCSVKCWKMLVDSVANAMTEEEWTIVIHSMISSANTTLPFSRLRQPQQEETNSKQGPSKSLRSKGLPQVADELSIANVQKVVHPLVIEYLFQASLIHCAKLNPQQMIRIITCLEESYRFAREFNTEEDWKRCLRSRGIHYLFYLNPLKKNNSYSSFVQRPDRRQ</sequence>
<feature type="compositionally biased region" description="Polar residues" evidence="1">
    <location>
        <begin position="706"/>
        <end position="724"/>
    </location>
</feature>